<comment type="caution">
    <text evidence="5">The sequence shown here is derived from an EMBL/GenBank/DDBJ whole genome shotgun (WGS) entry which is preliminary data.</text>
</comment>
<accession>A0A4U3AEU0</accession>
<sequence>MKKMIIFASICLLLFITFLIITNKENNTSSKAVTKNDYYKNKITIDQLENDISNNKEKVIYFYQTTCFHCKLVSPIIVPMAEDMNINMQVIDLETYKEGWDKFKITGTPTVVHYKKGKEIDRIEGEQEETTFRKWFKKQK</sequence>
<dbReference type="EMBL" id="SZOD01000119">
    <property type="protein sequence ID" value="TKI86515.1"/>
    <property type="molecule type" value="Genomic_DNA"/>
</dbReference>
<dbReference type="Gene3D" id="3.40.30.10">
    <property type="entry name" value="Glutaredoxin"/>
    <property type="match status" value="1"/>
</dbReference>
<dbReference type="PROSITE" id="PS51352">
    <property type="entry name" value="THIOREDOXIN_2"/>
    <property type="match status" value="1"/>
</dbReference>
<evidence type="ECO:0000256" key="3">
    <source>
        <dbReference type="ARBA" id="ARBA00023284"/>
    </source>
</evidence>
<dbReference type="CDD" id="cd02947">
    <property type="entry name" value="TRX_family"/>
    <property type="match status" value="1"/>
</dbReference>
<evidence type="ECO:0000313" key="5">
    <source>
        <dbReference type="EMBL" id="TKI86515.1"/>
    </source>
</evidence>
<reference evidence="5 6" key="1">
    <citation type="journal article" date="2019" name="Environ. Microbiol.">
        <title>An active ?-lactamase is a part of an orchestrated cell wall stress resistance network of Bacillus subtilis and related rhizosphere species.</title>
        <authorList>
            <person name="Bucher T."/>
            <person name="Keren-Paz A."/>
            <person name="Hausser J."/>
            <person name="Olender T."/>
            <person name="Cytryn E."/>
            <person name="Kolodkin-Gal I."/>
        </authorList>
    </citation>
    <scope>NUCLEOTIDE SEQUENCE [LARGE SCALE GENOMIC DNA]</scope>
    <source>
        <strain evidence="5 6">I186</strain>
    </source>
</reference>
<name>A0A4U3AEU0_BACMY</name>
<feature type="domain" description="Thioredoxin" evidence="4">
    <location>
        <begin position="19"/>
        <end position="140"/>
    </location>
</feature>
<dbReference type="InterPro" id="IPR013766">
    <property type="entry name" value="Thioredoxin_domain"/>
</dbReference>
<dbReference type="RefSeq" id="WP_137057135.1">
    <property type="nucleotide sequence ID" value="NZ_SZOD01000119.1"/>
</dbReference>
<dbReference type="PANTHER" id="PTHR45663:SF11">
    <property type="entry name" value="GEO12009P1"/>
    <property type="match status" value="1"/>
</dbReference>
<dbReference type="GO" id="GO:0005829">
    <property type="term" value="C:cytosol"/>
    <property type="evidence" value="ECO:0007669"/>
    <property type="project" value="TreeGrafter"/>
</dbReference>
<dbReference type="InterPro" id="IPR036249">
    <property type="entry name" value="Thioredoxin-like_sf"/>
</dbReference>
<protein>
    <submittedName>
        <fullName evidence="5">Thioredoxin family protein</fullName>
    </submittedName>
</protein>
<proteinExistence type="inferred from homology"/>
<organism evidence="5 6">
    <name type="scientific">Bacillus mycoides</name>
    <dbReference type="NCBI Taxonomy" id="1405"/>
    <lineage>
        <taxon>Bacteria</taxon>
        <taxon>Bacillati</taxon>
        <taxon>Bacillota</taxon>
        <taxon>Bacilli</taxon>
        <taxon>Bacillales</taxon>
        <taxon>Bacillaceae</taxon>
        <taxon>Bacillus</taxon>
        <taxon>Bacillus cereus group</taxon>
    </lineage>
</organism>
<evidence type="ECO:0000256" key="1">
    <source>
        <dbReference type="ARBA" id="ARBA00008987"/>
    </source>
</evidence>
<evidence type="ECO:0000259" key="4">
    <source>
        <dbReference type="PROSITE" id="PS51352"/>
    </source>
</evidence>
<gene>
    <name evidence="5" type="ORF">FC701_05535</name>
</gene>
<dbReference type="Pfam" id="PF00085">
    <property type="entry name" value="Thioredoxin"/>
    <property type="match status" value="1"/>
</dbReference>
<dbReference type="SUPFAM" id="SSF52833">
    <property type="entry name" value="Thioredoxin-like"/>
    <property type="match status" value="1"/>
</dbReference>
<dbReference type="PANTHER" id="PTHR45663">
    <property type="entry name" value="GEO12009P1"/>
    <property type="match status" value="1"/>
</dbReference>
<evidence type="ECO:0000256" key="2">
    <source>
        <dbReference type="ARBA" id="ARBA00023157"/>
    </source>
</evidence>
<evidence type="ECO:0000313" key="6">
    <source>
        <dbReference type="Proteomes" id="UP000305524"/>
    </source>
</evidence>
<comment type="similarity">
    <text evidence="1">Belongs to the thioredoxin family.</text>
</comment>
<dbReference type="GO" id="GO:0015035">
    <property type="term" value="F:protein-disulfide reductase activity"/>
    <property type="evidence" value="ECO:0007669"/>
    <property type="project" value="TreeGrafter"/>
</dbReference>
<keyword evidence="3" id="KW-0676">Redox-active center</keyword>
<dbReference type="GO" id="GO:0045454">
    <property type="term" value="P:cell redox homeostasis"/>
    <property type="evidence" value="ECO:0007669"/>
    <property type="project" value="TreeGrafter"/>
</dbReference>
<dbReference type="Proteomes" id="UP000305524">
    <property type="component" value="Unassembled WGS sequence"/>
</dbReference>
<keyword evidence="2" id="KW-1015">Disulfide bond</keyword>
<dbReference type="AlphaFoldDB" id="A0A4U3AEU0"/>